<name>A0ABT0XLQ7_9BACI</name>
<evidence type="ECO:0000256" key="1">
    <source>
        <dbReference type="ARBA" id="ARBA00023251"/>
    </source>
</evidence>
<keyword evidence="1" id="KW-0046">Antibiotic resistance</keyword>
<evidence type="ECO:0000313" key="3">
    <source>
        <dbReference type="EMBL" id="MCM2676849.1"/>
    </source>
</evidence>
<comment type="caution">
    <text evidence="3">The sequence shown here is derived from an EMBL/GenBank/DDBJ whole genome shotgun (WGS) entry which is preliminary data.</text>
</comment>
<dbReference type="Gene3D" id="3.40.630.30">
    <property type="match status" value="1"/>
</dbReference>
<proteinExistence type="predicted"/>
<feature type="domain" description="N-acetyltransferase" evidence="2">
    <location>
        <begin position="10"/>
        <end position="180"/>
    </location>
</feature>
<accession>A0ABT0XLQ7</accession>
<dbReference type="InterPro" id="IPR000182">
    <property type="entry name" value="GNAT_dom"/>
</dbReference>
<dbReference type="EMBL" id="JAMQJY010000002">
    <property type="protein sequence ID" value="MCM2676849.1"/>
    <property type="molecule type" value="Genomic_DNA"/>
</dbReference>
<protein>
    <submittedName>
        <fullName evidence="3">Acetyltransferase</fullName>
    </submittedName>
</protein>
<organism evidence="3 4">
    <name type="scientific">Alkalicoccobacillus plakortidis</name>
    <dbReference type="NCBI Taxonomy" id="444060"/>
    <lineage>
        <taxon>Bacteria</taxon>
        <taxon>Bacillati</taxon>
        <taxon>Bacillota</taxon>
        <taxon>Bacilli</taxon>
        <taxon>Bacillales</taxon>
        <taxon>Bacillaceae</taxon>
        <taxon>Alkalicoccobacillus</taxon>
    </lineage>
</organism>
<dbReference type="Proteomes" id="UP001203665">
    <property type="component" value="Unassembled WGS sequence"/>
</dbReference>
<dbReference type="Pfam" id="PF13523">
    <property type="entry name" value="Acetyltransf_8"/>
    <property type="match status" value="1"/>
</dbReference>
<gene>
    <name evidence="3" type="ORF">NDM98_16295</name>
</gene>
<dbReference type="CDD" id="cd04301">
    <property type="entry name" value="NAT_SF"/>
    <property type="match status" value="1"/>
</dbReference>
<dbReference type="PANTHER" id="PTHR31438">
    <property type="entry name" value="LYSINE N-ACYLTRANSFERASE C17G9.06C-RELATED"/>
    <property type="match status" value="1"/>
</dbReference>
<dbReference type="PANTHER" id="PTHR31438:SF1">
    <property type="entry name" value="LYSINE N-ACYLTRANSFERASE C17G9.06C-RELATED"/>
    <property type="match status" value="1"/>
</dbReference>
<evidence type="ECO:0000313" key="4">
    <source>
        <dbReference type="Proteomes" id="UP001203665"/>
    </source>
</evidence>
<dbReference type="PROSITE" id="PS51186">
    <property type="entry name" value="GNAT"/>
    <property type="match status" value="1"/>
</dbReference>
<evidence type="ECO:0000259" key="2">
    <source>
        <dbReference type="PROSITE" id="PS51186"/>
    </source>
</evidence>
<keyword evidence="4" id="KW-1185">Reference proteome</keyword>
<sequence length="180" mass="21398">MVFMIKNKELVVRPLIKDDANKLVKWLSDPVILQFYEGRDNPFDLKKVHQVFYTQNDQTSRCIIEWEGQAIGYIQYYPLDDDEKRTYGLNEEKGVYYGLDQFIGEEQYQNKGIGTTLIQTMIQFLINEKNVDRIVMDPQVENARALACYEKCGFVKQKLLVKHEWHEGEYRDCWFIMYTA</sequence>
<reference evidence="3" key="1">
    <citation type="submission" date="2022-06" db="EMBL/GenBank/DDBJ databases">
        <title>Alkalicoccobacillus porphyridii sp. nov., isolated from a marine red alga, Porphyridium purpureum and reclassification of Shouchella plakortidis and Shouchella gibsonii as Alkalicoccobacillus plakortidis comb. nov. and Alkalicoccobacillus gibsonii comb. nov.</title>
        <authorList>
            <person name="Kim K.H."/>
            <person name="Lee J.K."/>
            <person name="Han D.M."/>
            <person name="Baek J.H."/>
            <person name="Jeon C.O."/>
        </authorList>
    </citation>
    <scope>NUCLEOTIDE SEQUENCE</scope>
    <source>
        <strain evidence="3">DSM 19153</strain>
    </source>
</reference>
<dbReference type="SUPFAM" id="SSF55729">
    <property type="entry name" value="Acyl-CoA N-acyltransferases (Nat)"/>
    <property type="match status" value="1"/>
</dbReference>
<dbReference type="InterPro" id="IPR016181">
    <property type="entry name" value="Acyl_CoA_acyltransferase"/>
</dbReference>